<feature type="domain" description="tRNA nucleotidyltransferase/poly(A) polymerase RNA and SrmB- binding" evidence="11">
    <location>
        <begin position="173"/>
        <end position="229"/>
    </location>
</feature>
<name>A0ABZ0LA74_9BACL</name>
<evidence type="ECO:0000256" key="6">
    <source>
        <dbReference type="ARBA" id="ARBA00022741"/>
    </source>
</evidence>
<dbReference type="Pfam" id="PF13735">
    <property type="entry name" value="tRNA_NucTran2_2"/>
    <property type="match status" value="1"/>
</dbReference>
<evidence type="ECO:0000256" key="3">
    <source>
        <dbReference type="ARBA" id="ARBA00022694"/>
    </source>
</evidence>
<dbReference type="SUPFAM" id="SSF81301">
    <property type="entry name" value="Nucleotidyltransferase"/>
    <property type="match status" value="1"/>
</dbReference>
<dbReference type="InterPro" id="IPR032810">
    <property type="entry name" value="CCA-adding_enz_C"/>
</dbReference>
<dbReference type="EMBL" id="CP129118">
    <property type="protein sequence ID" value="WOV89084.1"/>
    <property type="molecule type" value="Genomic_DNA"/>
</dbReference>
<keyword evidence="5" id="KW-0479">Metal-binding</keyword>
<evidence type="ECO:0000259" key="10">
    <source>
        <dbReference type="Pfam" id="PF01743"/>
    </source>
</evidence>
<reference evidence="13 14" key="1">
    <citation type="submission" date="2023-06" db="EMBL/GenBank/DDBJ databases">
        <title>Sporosarcina sp. nov., isolated from Korean tranditional fermented seafood 'Jeotgal'.</title>
        <authorList>
            <person name="Yang A.I."/>
            <person name="Shin N.-R."/>
        </authorList>
    </citation>
    <scope>NUCLEOTIDE SEQUENCE [LARGE SCALE GENOMIC DNA]</scope>
    <source>
        <strain evidence="13 14">T2O-4</strain>
    </source>
</reference>
<comment type="cofactor">
    <cofactor evidence="1">
        <name>Mg(2+)</name>
        <dbReference type="ChEBI" id="CHEBI:18420"/>
    </cofactor>
</comment>
<evidence type="ECO:0000259" key="11">
    <source>
        <dbReference type="Pfam" id="PF12627"/>
    </source>
</evidence>
<organism evidence="13 14">
    <name type="scientific">Sporosarcina oncorhynchi</name>
    <dbReference type="NCBI Taxonomy" id="3056444"/>
    <lineage>
        <taxon>Bacteria</taxon>
        <taxon>Bacillati</taxon>
        <taxon>Bacillota</taxon>
        <taxon>Bacilli</taxon>
        <taxon>Bacillales</taxon>
        <taxon>Caryophanaceae</taxon>
        <taxon>Sporosarcina</taxon>
    </lineage>
</organism>
<dbReference type="Pfam" id="PF01743">
    <property type="entry name" value="PolyA_pol"/>
    <property type="match status" value="1"/>
</dbReference>
<dbReference type="GO" id="GO:0004810">
    <property type="term" value="F:CCA tRNA nucleotidyltransferase activity"/>
    <property type="evidence" value="ECO:0007669"/>
    <property type="project" value="UniProtKB-EC"/>
</dbReference>
<evidence type="ECO:0000256" key="5">
    <source>
        <dbReference type="ARBA" id="ARBA00022723"/>
    </source>
</evidence>
<keyword evidence="7" id="KW-0460">Magnesium</keyword>
<evidence type="ECO:0000313" key="13">
    <source>
        <dbReference type="EMBL" id="WOV89084.1"/>
    </source>
</evidence>
<comment type="similarity">
    <text evidence="9">Belongs to the tRNA nucleotidyltransferase/poly(A) polymerase family.</text>
</comment>
<feature type="domain" description="CCA-adding enzyme C-terminal" evidence="12">
    <location>
        <begin position="249"/>
        <end position="389"/>
    </location>
</feature>
<dbReference type="Gene3D" id="1.10.246.80">
    <property type="match status" value="1"/>
</dbReference>
<dbReference type="CDD" id="cd05398">
    <property type="entry name" value="NT_ClassII-CCAase"/>
    <property type="match status" value="1"/>
</dbReference>
<keyword evidence="14" id="KW-1185">Reference proteome</keyword>
<evidence type="ECO:0000313" key="14">
    <source>
        <dbReference type="Proteomes" id="UP001303902"/>
    </source>
</evidence>
<keyword evidence="2 9" id="KW-0808">Transferase</keyword>
<keyword evidence="8 9" id="KW-0694">RNA-binding</keyword>
<dbReference type="EC" id="2.7.7.72" evidence="13"/>
<dbReference type="RefSeq" id="WP_317970797.1">
    <property type="nucleotide sequence ID" value="NZ_CP129118.1"/>
</dbReference>
<evidence type="ECO:0000256" key="7">
    <source>
        <dbReference type="ARBA" id="ARBA00022842"/>
    </source>
</evidence>
<dbReference type="Pfam" id="PF12627">
    <property type="entry name" value="PolyA_pol_RNAbd"/>
    <property type="match status" value="1"/>
</dbReference>
<evidence type="ECO:0000256" key="2">
    <source>
        <dbReference type="ARBA" id="ARBA00022679"/>
    </source>
</evidence>
<accession>A0ABZ0LA74</accession>
<dbReference type="InterPro" id="IPR043519">
    <property type="entry name" value="NT_sf"/>
</dbReference>
<feature type="domain" description="Poly A polymerase head" evidence="10">
    <location>
        <begin position="26"/>
        <end position="145"/>
    </location>
</feature>
<dbReference type="Proteomes" id="UP001303902">
    <property type="component" value="Chromosome"/>
</dbReference>
<dbReference type="SUPFAM" id="SSF81891">
    <property type="entry name" value="Poly A polymerase C-terminal region-like"/>
    <property type="match status" value="1"/>
</dbReference>
<proteinExistence type="inferred from homology"/>
<evidence type="ECO:0000259" key="12">
    <source>
        <dbReference type="Pfam" id="PF13735"/>
    </source>
</evidence>
<protein>
    <submittedName>
        <fullName evidence="13">CCA tRNA nucleotidyltransferase</fullName>
        <ecNumber evidence="13">2.7.7.72</ecNumber>
    </submittedName>
</protein>
<dbReference type="InterPro" id="IPR050264">
    <property type="entry name" value="Bact_CCA-adding_enz_type3_sf"/>
</dbReference>
<evidence type="ECO:0000256" key="4">
    <source>
        <dbReference type="ARBA" id="ARBA00022695"/>
    </source>
</evidence>
<keyword evidence="3" id="KW-0819">tRNA processing</keyword>
<sequence length="398" mass="44724">MTKTFGTSASREVIATLESAGYEAVFVGGSVRDHLLGKTASDFDIATSATPDEVKGQFQTTFDIGIEHGTIVVLLEGEPIEVTTYRSENTNTSTYKKATADVPFVQSLHEDLKRRDFTMNAMALTLNGKLVDPFGGVADLQSRIIKAVDNAEDRFNEDPLRMLRAVRFSSVFGFDIELNTFTAIATKAEKIKQVSIERIKNEMDKIWTGSHSQKAIISLLTTGLADHLPLFPKDPQLLINSSPFVNAWEGWANIMLVGDYSVDKVVKAYKLSKKERFYLIDVRSAFMNRIERIYTNDDYYRFPQEVLVVAEKAFSAFHPEASSLNESEIAHAKAELPIHSKEDLAISGKNLLDWKNQRGGHWVGEWISKIESAILHGNVQNEVDDIKEWFLNEYTSEK</sequence>
<dbReference type="PANTHER" id="PTHR46173">
    <property type="entry name" value="CCA TRNA NUCLEOTIDYLTRANSFERASE 1, MITOCHONDRIAL"/>
    <property type="match status" value="1"/>
</dbReference>
<gene>
    <name evidence="13" type="ORF">QWT69_08260</name>
</gene>
<keyword evidence="4 13" id="KW-0548">Nucleotidyltransferase</keyword>
<dbReference type="InterPro" id="IPR002646">
    <property type="entry name" value="PolA_pol_head_dom"/>
</dbReference>
<evidence type="ECO:0000256" key="8">
    <source>
        <dbReference type="ARBA" id="ARBA00022884"/>
    </source>
</evidence>
<evidence type="ECO:0000256" key="9">
    <source>
        <dbReference type="RuleBase" id="RU003953"/>
    </source>
</evidence>
<keyword evidence="6" id="KW-0547">Nucleotide-binding</keyword>
<evidence type="ECO:0000256" key="1">
    <source>
        <dbReference type="ARBA" id="ARBA00001946"/>
    </source>
</evidence>
<dbReference type="Gene3D" id="3.30.460.10">
    <property type="entry name" value="Beta Polymerase, domain 2"/>
    <property type="match status" value="1"/>
</dbReference>
<dbReference type="Gene3D" id="1.10.3090.10">
    <property type="entry name" value="cca-adding enzyme, domain 2"/>
    <property type="match status" value="1"/>
</dbReference>
<dbReference type="InterPro" id="IPR032828">
    <property type="entry name" value="PolyA_RNA-bd"/>
</dbReference>
<dbReference type="NCBIfam" id="NF009814">
    <property type="entry name" value="PRK13299.1"/>
    <property type="match status" value="1"/>
</dbReference>
<dbReference type="PANTHER" id="PTHR46173:SF1">
    <property type="entry name" value="CCA TRNA NUCLEOTIDYLTRANSFERASE 1, MITOCHONDRIAL"/>
    <property type="match status" value="1"/>
</dbReference>